<reference evidence="3" key="1">
    <citation type="journal article" date="2014" name="Front. Microbiol.">
        <title>High frequency of phylogenetically diverse reductive dehalogenase-homologous genes in deep subseafloor sedimentary metagenomes.</title>
        <authorList>
            <person name="Kawai M."/>
            <person name="Futagami T."/>
            <person name="Toyoda A."/>
            <person name="Takaki Y."/>
            <person name="Nishi S."/>
            <person name="Hori S."/>
            <person name="Arai W."/>
            <person name="Tsubouchi T."/>
            <person name="Morono Y."/>
            <person name="Uchiyama I."/>
            <person name="Ito T."/>
            <person name="Fujiyama A."/>
            <person name="Inagaki F."/>
            <person name="Takami H."/>
        </authorList>
    </citation>
    <scope>NUCLEOTIDE SEQUENCE</scope>
    <source>
        <strain evidence="3">Expedition CK06-06</strain>
    </source>
</reference>
<dbReference type="InterPro" id="IPR009014">
    <property type="entry name" value="Transketo_C/PFOR_II"/>
</dbReference>
<feature type="non-terminal residue" evidence="3">
    <location>
        <position position="255"/>
    </location>
</feature>
<feature type="domain" description="Pyruvate flavodoxin/ferredoxin oxidoreductase pyrimidine binding" evidence="2">
    <location>
        <begin position="4"/>
        <end position="94"/>
    </location>
</feature>
<dbReference type="InterPro" id="IPR002880">
    <property type="entry name" value="Pyrv_Fd/Flavodoxin_OxRdtase_N"/>
</dbReference>
<accession>X0WN15</accession>
<dbReference type="GO" id="GO:0016491">
    <property type="term" value="F:oxidoreductase activity"/>
    <property type="evidence" value="ECO:0007669"/>
    <property type="project" value="UniProtKB-KW"/>
</dbReference>
<dbReference type="InterPro" id="IPR029061">
    <property type="entry name" value="THDP-binding"/>
</dbReference>
<sequence length="255" mass="28732">HSSQNEQDNRHYAAAAKIPMLEPADSQEAKDFTIKAFDISEKYDTPVLLRITTRVAHSETLVEINDRVEIRRDYKLDRNPQKYAMLPAHARARHVFVEQRTDKLRALAENSEFNRIEKSKGKGKDKVGVITSGIAYQYVRDVMPDARILKIGLSWPLPEKLIRAFAAAVDKLYVVEELEPIIETHVRALGIDVVGKPAEMICGELSPARVRLFIEGTPIPQPSEKSRARPPVMCAGCPHRGIFYLLHKKDATVTG</sequence>
<organism evidence="3">
    <name type="scientific">marine sediment metagenome</name>
    <dbReference type="NCBI Taxonomy" id="412755"/>
    <lineage>
        <taxon>unclassified sequences</taxon>
        <taxon>metagenomes</taxon>
        <taxon>ecological metagenomes</taxon>
    </lineage>
</organism>
<dbReference type="AlphaFoldDB" id="X0WN15"/>
<dbReference type="SUPFAM" id="SSF52518">
    <property type="entry name" value="Thiamin diphosphate-binding fold (THDP-binding)"/>
    <property type="match status" value="1"/>
</dbReference>
<dbReference type="Pfam" id="PF01855">
    <property type="entry name" value="POR_N"/>
    <property type="match status" value="1"/>
</dbReference>
<dbReference type="Gene3D" id="3.40.50.970">
    <property type="match status" value="1"/>
</dbReference>
<dbReference type="SUPFAM" id="SSF52922">
    <property type="entry name" value="TK C-terminal domain-like"/>
    <property type="match status" value="1"/>
</dbReference>
<evidence type="ECO:0000256" key="1">
    <source>
        <dbReference type="ARBA" id="ARBA00023002"/>
    </source>
</evidence>
<dbReference type="EMBL" id="BARS01038737">
    <property type="protein sequence ID" value="GAG25913.1"/>
    <property type="molecule type" value="Genomic_DNA"/>
</dbReference>
<name>X0WN15_9ZZZZ</name>
<gene>
    <name evidence="3" type="ORF">S01H1_59237</name>
</gene>
<feature type="non-terminal residue" evidence="3">
    <location>
        <position position="1"/>
    </location>
</feature>
<comment type="caution">
    <text evidence="3">The sequence shown here is derived from an EMBL/GenBank/DDBJ whole genome shotgun (WGS) entry which is preliminary data.</text>
</comment>
<evidence type="ECO:0000313" key="3">
    <source>
        <dbReference type="EMBL" id="GAG25913.1"/>
    </source>
</evidence>
<protein>
    <recommendedName>
        <fullName evidence="2">Pyruvate flavodoxin/ferredoxin oxidoreductase pyrimidine binding domain-containing protein</fullName>
    </recommendedName>
</protein>
<keyword evidence="1" id="KW-0560">Oxidoreductase</keyword>
<evidence type="ECO:0000259" key="2">
    <source>
        <dbReference type="Pfam" id="PF01855"/>
    </source>
</evidence>
<proteinExistence type="predicted"/>